<accession>A0A7Y0F282</accession>
<dbReference type="GO" id="GO:0005886">
    <property type="term" value="C:plasma membrane"/>
    <property type="evidence" value="ECO:0007669"/>
    <property type="project" value="UniProtKB-SubCell"/>
</dbReference>
<dbReference type="AlphaFoldDB" id="A0A7Y0F282"/>
<organism evidence="11 12">
    <name type="scientific">Bifidobacterium moraviense</name>
    <dbReference type="NCBI Taxonomy" id="2675323"/>
    <lineage>
        <taxon>Bacteria</taxon>
        <taxon>Bacillati</taxon>
        <taxon>Actinomycetota</taxon>
        <taxon>Actinomycetes</taxon>
        <taxon>Bifidobacteriales</taxon>
        <taxon>Bifidobacteriaceae</taxon>
        <taxon>Bifidobacterium</taxon>
    </lineage>
</organism>
<dbReference type="PANTHER" id="PTHR19139:SF199">
    <property type="entry name" value="MIP17260P"/>
    <property type="match status" value="1"/>
</dbReference>
<keyword evidence="5 8" id="KW-0812">Transmembrane</keyword>
<feature type="compositionally biased region" description="Acidic residues" evidence="9">
    <location>
        <begin position="349"/>
        <end position="358"/>
    </location>
</feature>
<feature type="region of interest" description="Disordered" evidence="9">
    <location>
        <begin position="1"/>
        <end position="24"/>
    </location>
</feature>
<feature type="compositionally biased region" description="Basic and acidic residues" evidence="9">
    <location>
        <begin position="332"/>
        <end position="342"/>
    </location>
</feature>
<evidence type="ECO:0000256" key="9">
    <source>
        <dbReference type="SAM" id="MobiDB-lite"/>
    </source>
</evidence>
<evidence type="ECO:0000256" key="2">
    <source>
        <dbReference type="ARBA" id="ARBA00006175"/>
    </source>
</evidence>
<feature type="transmembrane region" description="Helical" evidence="10">
    <location>
        <begin position="191"/>
        <end position="214"/>
    </location>
</feature>
<comment type="subcellular location">
    <subcellularLocation>
        <location evidence="1">Cell membrane</location>
        <topology evidence="1">Multi-pass membrane protein</topology>
    </subcellularLocation>
</comment>
<proteinExistence type="inferred from homology"/>
<protein>
    <submittedName>
        <fullName evidence="11">Major intrinsic protein</fullName>
    </submittedName>
</protein>
<dbReference type="Pfam" id="PF00230">
    <property type="entry name" value="MIP"/>
    <property type="match status" value="1"/>
</dbReference>
<dbReference type="SUPFAM" id="SSF81338">
    <property type="entry name" value="Aquaporin-like"/>
    <property type="match status" value="1"/>
</dbReference>
<evidence type="ECO:0000256" key="6">
    <source>
        <dbReference type="ARBA" id="ARBA00022989"/>
    </source>
</evidence>
<feature type="transmembrane region" description="Helical" evidence="10">
    <location>
        <begin position="56"/>
        <end position="78"/>
    </location>
</feature>
<sequence length="358" mass="37318">MSDSMFPAGGETRHGADDRDERATIDRTTIFEPHDGDDRPVYTTSTPRRGVDAGRLAMRFAAEFVGTALVVFPILLVYTLSQLIYQYAGLMPIITVTALAYGAVSAMMGRVSGAQLNPAVTVAAMLTSRTHWLDGIVYVVAQVLGGIAAAALYVFILPVSESVPASTWLTMAVKGFDEASRSSGALANAGISFGSTMAVVVELVAGLIVVGASVATLRRDGTASKAHAWVAALAYGLAASFTYPVTGASLNPAHATGIALLAHGKGLDVEPLSQLWVFWIAPLFAAAIVAVAMLVNGMVQGTLPVRADGADDALPADMDVPSEETDDPAADSVHEFEGHVEDGQSDAQPEADEGVERD</sequence>
<keyword evidence="4" id="KW-1003">Cell membrane</keyword>
<evidence type="ECO:0000256" key="10">
    <source>
        <dbReference type="SAM" id="Phobius"/>
    </source>
</evidence>
<feature type="transmembrane region" description="Helical" evidence="10">
    <location>
        <begin position="135"/>
        <end position="156"/>
    </location>
</feature>
<dbReference type="EMBL" id="JAAIIH010000001">
    <property type="protein sequence ID" value="NMM99746.1"/>
    <property type="molecule type" value="Genomic_DNA"/>
</dbReference>
<keyword evidence="7 10" id="KW-0472">Membrane</keyword>
<dbReference type="RefSeq" id="WP_169274904.1">
    <property type="nucleotide sequence ID" value="NZ_JAAIIH010000001.1"/>
</dbReference>
<comment type="caution">
    <text evidence="11">The sequence shown here is derived from an EMBL/GenBank/DDBJ whole genome shotgun (WGS) entry which is preliminary data.</text>
</comment>
<evidence type="ECO:0000256" key="4">
    <source>
        <dbReference type="ARBA" id="ARBA00022475"/>
    </source>
</evidence>
<dbReference type="Gene3D" id="1.20.1080.10">
    <property type="entry name" value="Glycerol uptake facilitator protein"/>
    <property type="match status" value="1"/>
</dbReference>
<dbReference type="InterPro" id="IPR023271">
    <property type="entry name" value="Aquaporin-like"/>
</dbReference>
<dbReference type="GO" id="GO:0015250">
    <property type="term" value="F:water channel activity"/>
    <property type="evidence" value="ECO:0007669"/>
    <property type="project" value="TreeGrafter"/>
</dbReference>
<evidence type="ECO:0000313" key="12">
    <source>
        <dbReference type="Proteomes" id="UP000588277"/>
    </source>
</evidence>
<dbReference type="InterPro" id="IPR022357">
    <property type="entry name" value="MIP_CS"/>
</dbReference>
<dbReference type="Proteomes" id="UP000588277">
    <property type="component" value="Unassembled WGS sequence"/>
</dbReference>
<evidence type="ECO:0000313" key="11">
    <source>
        <dbReference type="EMBL" id="NMM99746.1"/>
    </source>
</evidence>
<reference evidence="11 12" key="1">
    <citation type="submission" date="2020-02" db="EMBL/GenBank/DDBJ databases">
        <title>Characterization of phylogenetic diversity of novel bifidobacterial species isolated in Czech ZOOs.</title>
        <authorList>
            <person name="Lugli G.A."/>
            <person name="Vera N.B."/>
            <person name="Ventura M."/>
        </authorList>
    </citation>
    <scope>NUCLEOTIDE SEQUENCE [LARGE SCALE GENOMIC DNA]</scope>
    <source>
        <strain evidence="11 12">DSM 109958</strain>
    </source>
</reference>
<keyword evidence="3 8" id="KW-0813">Transport</keyword>
<comment type="similarity">
    <text evidence="2 8">Belongs to the MIP/aquaporin (TC 1.A.8) family.</text>
</comment>
<evidence type="ECO:0000256" key="7">
    <source>
        <dbReference type="ARBA" id="ARBA00023136"/>
    </source>
</evidence>
<feature type="region of interest" description="Disordered" evidence="9">
    <location>
        <begin position="310"/>
        <end position="358"/>
    </location>
</feature>
<feature type="compositionally biased region" description="Acidic residues" evidence="9">
    <location>
        <begin position="320"/>
        <end position="329"/>
    </location>
</feature>
<evidence type="ECO:0000256" key="3">
    <source>
        <dbReference type="ARBA" id="ARBA00022448"/>
    </source>
</evidence>
<feature type="transmembrane region" description="Helical" evidence="10">
    <location>
        <begin position="84"/>
        <end position="104"/>
    </location>
</feature>
<evidence type="ECO:0000256" key="5">
    <source>
        <dbReference type="ARBA" id="ARBA00022692"/>
    </source>
</evidence>
<dbReference type="InterPro" id="IPR000425">
    <property type="entry name" value="MIP"/>
</dbReference>
<evidence type="ECO:0000256" key="8">
    <source>
        <dbReference type="RuleBase" id="RU000477"/>
    </source>
</evidence>
<feature type="compositionally biased region" description="Basic and acidic residues" evidence="9">
    <location>
        <begin position="11"/>
        <end position="24"/>
    </location>
</feature>
<dbReference type="PRINTS" id="PR00783">
    <property type="entry name" value="MINTRINSICP"/>
</dbReference>
<name>A0A7Y0F282_9BIFI</name>
<gene>
    <name evidence="11" type="ORF">G1C96_0324</name>
</gene>
<dbReference type="InterPro" id="IPR034294">
    <property type="entry name" value="Aquaporin_transptr"/>
</dbReference>
<dbReference type="PROSITE" id="PS00221">
    <property type="entry name" value="MIP"/>
    <property type="match status" value="1"/>
</dbReference>
<feature type="transmembrane region" description="Helical" evidence="10">
    <location>
        <begin position="226"/>
        <end position="245"/>
    </location>
</feature>
<keyword evidence="6 10" id="KW-1133">Transmembrane helix</keyword>
<evidence type="ECO:0000256" key="1">
    <source>
        <dbReference type="ARBA" id="ARBA00004651"/>
    </source>
</evidence>
<dbReference type="PANTHER" id="PTHR19139">
    <property type="entry name" value="AQUAPORIN TRANSPORTER"/>
    <property type="match status" value="1"/>
</dbReference>
<feature type="transmembrane region" description="Helical" evidence="10">
    <location>
        <begin position="276"/>
        <end position="296"/>
    </location>
</feature>
<keyword evidence="12" id="KW-1185">Reference proteome</keyword>